<organism evidence="3 4">
    <name type="scientific">Nodularia spumigena CENA596</name>
    <dbReference type="NCBI Taxonomy" id="1819295"/>
    <lineage>
        <taxon>Bacteria</taxon>
        <taxon>Bacillati</taxon>
        <taxon>Cyanobacteriota</taxon>
        <taxon>Cyanophyceae</taxon>
        <taxon>Nostocales</taxon>
        <taxon>Nodulariaceae</taxon>
        <taxon>Nodularia</taxon>
    </lineage>
</organism>
<dbReference type="OrthoDB" id="467897at2"/>
<name>A0A161UXX1_NODSP</name>
<gene>
    <name evidence="3" type="ORF">A2T98_04240</name>
</gene>
<keyword evidence="1" id="KW-0812">Transmembrane</keyword>
<dbReference type="EMBL" id="LWAJ01000048">
    <property type="protein sequence ID" value="KZL51053.1"/>
    <property type="molecule type" value="Genomic_DNA"/>
</dbReference>
<dbReference type="InterPro" id="IPR048567">
    <property type="entry name" value="CyanoTRADDas_TM"/>
</dbReference>
<dbReference type="RefSeq" id="WP_063871700.1">
    <property type="nucleotide sequence ID" value="NZ_CAWMRI010000048.1"/>
</dbReference>
<accession>A0A161UXX1</accession>
<evidence type="ECO:0000313" key="3">
    <source>
        <dbReference type="EMBL" id="KZL51053.1"/>
    </source>
</evidence>
<sequence length="104" mass="11536">MKINLFPQRQQNQKNNEQEVMEETKQKIIAEFIRQTQLTFNLALGVTTASAMITLLGVGLLYLDRIPEASLTAGGGIVASIGSVQFAKESREKLEKVLESLEEV</sequence>
<reference evidence="3 4" key="1">
    <citation type="submission" date="2016-04" db="EMBL/GenBank/DDBJ databases">
        <title>Draft Genome Assembly of the Bloom-forming Cyanobacterium Nodularia spumigena Strain CENA596 in Shrimp Production Ponds.</title>
        <authorList>
            <person name="Popin R.V."/>
            <person name="Rigonato J."/>
            <person name="Abreu V.A."/>
            <person name="Andreote A.P."/>
            <person name="Silveira S.B."/>
            <person name="Odebrecht C."/>
            <person name="Fiore M.F."/>
        </authorList>
    </citation>
    <scope>NUCLEOTIDE SEQUENCE [LARGE SCALE GENOMIC DNA]</scope>
    <source>
        <strain evidence="3 4">CENA596</strain>
    </source>
</reference>
<evidence type="ECO:0000256" key="1">
    <source>
        <dbReference type="SAM" id="Phobius"/>
    </source>
</evidence>
<evidence type="ECO:0000313" key="4">
    <source>
        <dbReference type="Proteomes" id="UP000076555"/>
    </source>
</evidence>
<dbReference type="AlphaFoldDB" id="A0A161UXX1"/>
<dbReference type="Proteomes" id="UP000076555">
    <property type="component" value="Unassembled WGS sequence"/>
</dbReference>
<evidence type="ECO:0000259" key="2">
    <source>
        <dbReference type="Pfam" id="PF20712"/>
    </source>
</evidence>
<proteinExistence type="predicted"/>
<feature type="transmembrane region" description="Helical" evidence="1">
    <location>
        <begin position="42"/>
        <end position="63"/>
    </location>
</feature>
<comment type="caution">
    <text evidence="3">The sequence shown here is derived from an EMBL/GenBank/DDBJ whole genome shotgun (WGS) entry which is preliminary data.</text>
</comment>
<protein>
    <recommendedName>
        <fullName evidence="2">Cyanobacterial TRADD-N associated 2 transmembrane domain-containing protein</fullName>
    </recommendedName>
</protein>
<keyword evidence="1" id="KW-1133">Transmembrane helix</keyword>
<feature type="domain" description="Cyanobacterial TRADD-N associated 2 transmembrane" evidence="2">
    <location>
        <begin position="33"/>
        <end position="94"/>
    </location>
</feature>
<dbReference type="Pfam" id="PF20712">
    <property type="entry name" value="CyanoTRADDas_TM"/>
    <property type="match status" value="1"/>
</dbReference>
<keyword evidence="1" id="KW-0472">Membrane</keyword>